<dbReference type="EMBL" id="BLWD01000001">
    <property type="protein sequence ID" value="GFN05874.1"/>
    <property type="molecule type" value="Genomic_DNA"/>
</dbReference>
<name>A0A7J0CVE8_STRMI</name>
<dbReference type="AlphaFoldDB" id="A0A7J0CVE8"/>
<evidence type="ECO:0000313" key="1">
    <source>
        <dbReference type="EMBL" id="GFN05874.1"/>
    </source>
</evidence>
<accession>A0A7J0CVE8</accession>
<evidence type="ECO:0000313" key="2">
    <source>
        <dbReference type="Proteomes" id="UP000498740"/>
    </source>
</evidence>
<proteinExistence type="predicted"/>
<dbReference type="Proteomes" id="UP000498740">
    <property type="component" value="Unassembled WGS sequence"/>
</dbReference>
<gene>
    <name evidence="1" type="ORF">Smic_44300</name>
</gene>
<organism evidence="1 2">
    <name type="scientific">Streptomyces microflavus</name>
    <name type="common">Streptomyces lipmanii</name>
    <dbReference type="NCBI Taxonomy" id="1919"/>
    <lineage>
        <taxon>Bacteria</taxon>
        <taxon>Bacillati</taxon>
        <taxon>Actinomycetota</taxon>
        <taxon>Actinomycetes</taxon>
        <taxon>Kitasatosporales</taxon>
        <taxon>Streptomycetaceae</taxon>
        <taxon>Streptomyces</taxon>
    </lineage>
</organism>
<comment type="caution">
    <text evidence="1">The sequence shown here is derived from an EMBL/GenBank/DDBJ whole genome shotgun (WGS) entry which is preliminary data.</text>
</comment>
<reference evidence="1 2" key="1">
    <citation type="submission" date="2020-05" db="EMBL/GenBank/DDBJ databases">
        <title>Whole genome shotgun sequence of Streptomyces microflavus NBRC 13062.</title>
        <authorList>
            <person name="Komaki H."/>
            <person name="Tamura T."/>
        </authorList>
    </citation>
    <scope>NUCLEOTIDE SEQUENCE [LARGE SCALE GENOMIC DNA]</scope>
    <source>
        <strain evidence="1 2">NBRC 13062</strain>
    </source>
</reference>
<protein>
    <submittedName>
        <fullName evidence="1">Uncharacterized protein</fullName>
    </submittedName>
</protein>
<sequence length="63" mass="5978">MEDRTTGTVERITGRPPRDFRAVAVREAGGGVGVCGYAGEGQALAAGAASGAASGAGEEAAGG</sequence>